<dbReference type="SUPFAM" id="SSF74942">
    <property type="entry name" value="YhbC-like, C-terminal domain"/>
    <property type="match status" value="1"/>
</dbReference>
<reference evidence="3" key="1">
    <citation type="submission" date="2020-10" db="EMBL/GenBank/DDBJ databases">
        <title>An improved Amphimedon queenslandica hologenome assembly reveals how three proteobacterial symbionts can extend the metabolic phenotypic of their marine sponge host.</title>
        <authorList>
            <person name="Degnan B."/>
            <person name="Degnan S."/>
            <person name="Xiang X."/>
        </authorList>
    </citation>
    <scope>NUCLEOTIDE SEQUENCE</scope>
    <source>
        <strain evidence="3">AqS2</strain>
    </source>
</reference>
<feature type="domain" description="Ribosome maturation factor RimP C-terminal" evidence="2">
    <location>
        <begin position="83"/>
        <end position="147"/>
    </location>
</feature>
<dbReference type="GO" id="GO:0000028">
    <property type="term" value="P:ribosomal small subunit assembly"/>
    <property type="evidence" value="ECO:0007669"/>
    <property type="project" value="TreeGrafter"/>
</dbReference>
<keyword evidence="4" id="KW-1185">Reference proteome</keyword>
<comment type="subcellular location">
    <subcellularLocation>
        <location evidence="1">Cytoplasm</location>
    </subcellularLocation>
</comment>
<accession>A0A930UG49</accession>
<dbReference type="CDD" id="cd01734">
    <property type="entry name" value="YlxS_C"/>
    <property type="match status" value="1"/>
</dbReference>
<dbReference type="HAMAP" id="MF_01077">
    <property type="entry name" value="RimP"/>
    <property type="match status" value="1"/>
</dbReference>
<evidence type="ECO:0000313" key="3">
    <source>
        <dbReference type="EMBL" id="MBF2734511.1"/>
    </source>
</evidence>
<name>A0A930UG49_9GAMM</name>
<evidence type="ECO:0000313" key="4">
    <source>
        <dbReference type="Proteomes" id="UP000604381"/>
    </source>
</evidence>
<dbReference type="InterPro" id="IPR028998">
    <property type="entry name" value="RimP_C"/>
</dbReference>
<gene>
    <name evidence="1" type="primary">rimP</name>
    <name evidence="3" type="ORF">ISN26_00180</name>
</gene>
<dbReference type="Pfam" id="PF17384">
    <property type="entry name" value="DUF150_C"/>
    <property type="match status" value="1"/>
</dbReference>
<dbReference type="PANTHER" id="PTHR33867">
    <property type="entry name" value="RIBOSOME MATURATION FACTOR RIMP"/>
    <property type="match status" value="1"/>
</dbReference>
<organism evidence="3 4">
    <name type="scientific">Candidatus Amphirhobacter heronislandensis</name>
    <dbReference type="NCBI Taxonomy" id="1732024"/>
    <lineage>
        <taxon>Bacteria</taxon>
        <taxon>Pseudomonadati</taxon>
        <taxon>Pseudomonadota</taxon>
        <taxon>Gammaproteobacteria</taxon>
        <taxon>Candidatus Tethybacterales</taxon>
        <taxon>Candidatus Tethybacteraceae</taxon>
        <taxon>Candidatus Amphirhobacter</taxon>
    </lineage>
</organism>
<dbReference type="PANTHER" id="PTHR33867:SF1">
    <property type="entry name" value="RIBOSOME MATURATION FACTOR RIMP"/>
    <property type="match status" value="1"/>
</dbReference>
<comment type="similarity">
    <text evidence="1">Belongs to the RimP family.</text>
</comment>
<comment type="caution">
    <text evidence="3">The sequence shown here is derived from an EMBL/GenBank/DDBJ whole genome shotgun (WGS) entry which is preliminary data.</text>
</comment>
<dbReference type="InterPro" id="IPR003728">
    <property type="entry name" value="Ribosome_maturation_RimP"/>
</dbReference>
<dbReference type="GO" id="GO:0006412">
    <property type="term" value="P:translation"/>
    <property type="evidence" value="ECO:0007669"/>
    <property type="project" value="TreeGrafter"/>
</dbReference>
<dbReference type="AlphaFoldDB" id="A0A930UG49"/>
<keyword evidence="1" id="KW-0690">Ribosome biogenesis</keyword>
<keyword evidence="1" id="KW-0963">Cytoplasm</keyword>
<dbReference type="InterPro" id="IPR036847">
    <property type="entry name" value="RimP_C_sf"/>
</dbReference>
<sequence>MLQSTDSQQTIDSSITGLGYELLEAKRDGRGVLHVVIDAAVAGEPVGSADCDRVCKHLGYLLPAEGVDFSAIEVSTPGPERPLTKPEHFTRFRGARATIRLRAARDGRSSYTGTIAASDGDQVVLAAEEPAGEQAFSYAEIQAARLCFDPTRYASGRNR</sequence>
<proteinExistence type="inferred from homology"/>
<dbReference type="Proteomes" id="UP000604381">
    <property type="component" value="Unassembled WGS sequence"/>
</dbReference>
<evidence type="ECO:0000259" key="2">
    <source>
        <dbReference type="Pfam" id="PF17384"/>
    </source>
</evidence>
<dbReference type="Gene3D" id="2.30.30.180">
    <property type="entry name" value="Ribosome maturation factor RimP, C-terminal domain"/>
    <property type="match status" value="1"/>
</dbReference>
<dbReference type="EMBL" id="JADHEI010000009">
    <property type="protein sequence ID" value="MBF2734511.1"/>
    <property type="molecule type" value="Genomic_DNA"/>
</dbReference>
<evidence type="ECO:0000256" key="1">
    <source>
        <dbReference type="HAMAP-Rule" id="MF_01077"/>
    </source>
</evidence>
<dbReference type="GO" id="GO:0005829">
    <property type="term" value="C:cytosol"/>
    <property type="evidence" value="ECO:0007669"/>
    <property type="project" value="TreeGrafter"/>
</dbReference>
<protein>
    <recommendedName>
        <fullName evidence="1">Ribosome maturation factor RimP</fullName>
    </recommendedName>
</protein>
<comment type="function">
    <text evidence="1">Required for maturation of 30S ribosomal subunits.</text>
</comment>